<evidence type="ECO:0000313" key="2">
    <source>
        <dbReference type="EMBL" id="KAJ8886866.1"/>
    </source>
</evidence>
<feature type="region of interest" description="Disordered" evidence="1">
    <location>
        <begin position="47"/>
        <end position="73"/>
    </location>
</feature>
<proteinExistence type="predicted"/>
<evidence type="ECO:0000313" key="3">
    <source>
        <dbReference type="Proteomes" id="UP001159363"/>
    </source>
</evidence>
<reference evidence="2 3" key="1">
    <citation type="submission" date="2023-02" db="EMBL/GenBank/DDBJ databases">
        <title>LHISI_Scaffold_Assembly.</title>
        <authorList>
            <person name="Stuart O.P."/>
            <person name="Cleave R."/>
            <person name="Magrath M.J.L."/>
            <person name="Mikheyev A.S."/>
        </authorList>
    </citation>
    <scope>NUCLEOTIDE SEQUENCE [LARGE SCALE GENOMIC DNA]</scope>
    <source>
        <strain evidence="2">Daus_M_001</strain>
        <tissue evidence="2">Leg muscle</tissue>
    </source>
</reference>
<accession>A0ABQ9HS01</accession>
<organism evidence="2 3">
    <name type="scientific">Dryococelus australis</name>
    <dbReference type="NCBI Taxonomy" id="614101"/>
    <lineage>
        <taxon>Eukaryota</taxon>
        <taxon>Metazoa</taxon>
        <taxon>Ecdysozoa</taxon>
        <taxon>Arthropoda</taxon>
        <taxon>Hexapoda</taxon>
        <taxon>Insecta</taxon>
        <taxon>Pterygota</taxon>
        <taxon>Neoptera</taxon>
        <taxon>Polyneoptera</taxon>
        <taxon>Phasmatodea</taxon>
        <taxon>Verophasmatodea</taxon>
        <taxon>Anareolatae</taxon>
        <taxon>Phasmatidae</taxon>
        <taxon>Eurycanthinae</taxon>
        <taxon>Dryococelus</taxon>
    </lineage>
</organism>
<gene>
    <name evidence="2" type="ORF">PR048_013078</name>
</gene>
<comment type="caution">
    <text evidence="2">The sequence shown here is derived from an EMBL/GenBank/DDBJ whole genome shotgun (WGS) entry which is preliminary data.</text>
</comment>
<dbReference type="Proteomes" id="UP001159363">
    <property type="component" value="Chromosome X"/>
</dbReference>
<feature type="compositionally biased region" description="Acidic residues" evidence="1">
    <location>
        <begin position="52"/>
        <end position="61"/>
    </location>
</feature>
<evidence type="ECO:0000256" key="1">
    <source>
        <dbReference type="SAM" id="MobiDB-lite"/>
    </source>
</evidence>
<name>A0ABQ9HS01_9NEOP</name>
<protein>
    <submittedName>
        <fullName evidence="2">Uncharacterized protein</fullName>
    </submittedName>
</protein>
<keyword evidence="3" id="KW-1185">Reference proteome</keyword>
<feature type="compositionally biased region" description="Basic and acidic residues" evidence="1">
    <location>
        <begin position="62"/>
        <end position="73"/>
    </location>
</feature>
<sequence>MKNDTNIDLFHKLLISSDPYTTSLSKSRKRTSLSCSTNVLQLLAQPPVPSYSDEDTDSEGVDSDRKTSNNYHDRFPAKEGINVMFGNARFDSQARYLNICFILEMPGNCAISYESCSSDVTSLTARARLMCHMYISVLLWRYAKACTSVCNRTNERRGVHEVGGCPWSRAMPHRRTRPEECEVGADKKLTGRPRTLIQPTPPPHDIFVIWCVAEVDPPAWLE</sequence>
<dbReference type="EMBL" id="JARBHB010000004">
    <property type="protein sequence ID" value="KAJ8886866.1"/>
    <property type="molecule type" value="Genomic_DNA"/>
</dbReference>